<organism evidence="1 2">
    <name type="scientific">Klebsiella pasteurii</name>
    <dbReference type="NCBI Taxonomy" id="2587529"/>
    <lineage>
        <taxon>Bacteria</taxon>
        <taxon>Pseudomonadati</taxon>
        <taxon>Pseudomonadota</taxon>
        <taxon>Gammaproteobacteria</taxon>
        <taxon>Enterobacterales</taxon>
        <taxon>Enterobacteriaceae</taxon>
        <taxon>Klebsiella/Raoultella group</taxon>
        <taxon>Klebsiella</taxon>
    </lineage>
</organism>
<protein>
    <submittedName>
        <fullName evidence="1">Uncharacterized protein</fullName>
    </submittedName>
</protein>
<comment type="caution">
    <text evidence="1">The sequence shown here is derived from an EMBL/GenBank/DDBJ whole genome shotgun (WGS) entry which is preliminary data.</text>
</comment>
<dbReference type="AlphaFoldDB" id="A0A9Q9UMY2"/>
<reference evidence="1 2" key="1">
    <citation type="submission" date="2019-07" db="EMBL/GenBank/DDBJ databases">
        <authorList>
            <person name="Brisse S."/>
            <person name="Rodrigues C."/>
            <person name="Thorpe H."/>
        </authorList>
    </citation>
    <scope>NUCLEOTIDE SEQUENCE [LARGE SCALE GENOMIC DNA]</scope>
    <source>
        <strain evidence="1">SB6410</strain>
    </source>
</reference>
<sequence length="92" mass="10953">MHRLKILLLRVIPVMVIVYQRQQSLVVIFVQGMSGTRFILCRFIQLLQNPLHHVIRLFYAINQVKTLRCLIQRHKPELTKRILRHFLNAGGR</sequence>
<dbReference type="EMBL" id="CABGGO010000029">
    <property type="protein sequence ID" value="VUS94554.1"/>
    <property type="molecule type" value="Genomic_DNA"/>
</dbReference>
<name>A0A9Q9UMY2_9ENTR</name>
<proteinExistence type="predicted"/>
<gene>
    <name evidence="1" type="ORF">SB6410_04245</name>
</gene>
<evidence type="ECO:0000313" key="2">
    <source>
        <dbReference type="Proteomes" id="UP000318567"/>
    </source>
</evidence>
<accession>A0A9Q9UMY2</accession>
<evidence type="ECO:0000313" key="1">
    <source>
        <dbReference type="EMBL" id="VUS94554.1"/>
    </source>
</evidence>
<dbReference type="Proteomes" id="UP000318567">
    <property type="component" value="Unassembled WGS sequence"/>
</dbReference>